<gene>
    <name evidence="1" type="primary">TOS1</name>
    <name evidence="1" type="ORF">H2198_003984</name>
</gene>
<reference evidence="1" key="1">
    <citation type="submission" date="2022-10" db="EMBL/GenBank/DDBJ databases">
        <title>Culturing micro-colonial fungi from biological soil crusts in the Mojave desert and describing Neophaeococcomyces mojavensis, and introducing the new genera and species Taxawa tesnikishii.</title>
        <authorList>
            <person name="Kurbessoian T."/>
            <person name="Stajich J.E."/>
        </authorList>
    </citation>
    <scope>NUCLEOTIDE SEQUENCE</scope>
    <source>
        <strain evidence="1">JES_112</strain>
    </source>
</reference>
<protein>
    <submittedName>
        <fullName evidence="1">Target of Sbf</fullName>
    </submittedName>
</protein>
<accession>A0ACC3AA92</accession>
<name>A0ACC3AA92_9EURO</name>
<keyword evidence="2" id="KW-1185">Reference proteome</keyword>
<proteinExistence type="predicted"/>
<evidence type="ECO:0000313" key="2">
    <source>
        <dbReference type="Proteomes" id="UP001172386"/>
    </source>
</evidence>
<dbReference type="EMBL" id="JAPDRQ010000056">
    <property type="protein sequence ID" value="KAJ9658015.1"/>
    <property type="molecule type" value="Genomic_DNA"/>
</dbReference>
<evidence type="ECO:0000313" key="1">
    <source>
        <dbReference type="EMBL" id="KAJ9658015.1"/>
    </source>
</evidence>
<sequence>MTPLTQTSSGTPALSSTIAPSVNLDATSWTRRAYYNAETSHADGLVFLNNHGGAGSGVFDYAFGMSLSYASTDSTTAAVSPQVLADTLLNDSIEVSIWTDQQCQGEACGYYRPGTVAYHGFSGASKMFLMEFDMPFSNNTISSWEHPNPDMPAIWALNADIARTQQYGNCSCWATGCGEWDIFEAVSPGDFRLSSCVHANPSGCEGAWFQRPENKTIKAAVIFDGTNNAGNIYLLPDETDFPTTISGTTVAGFGSGDGNVGNGVLPGAVSTYAARVFDLANQGASR</sequence>
<comment type="caution">
    <text evidence="1">The sequence shown here is derived from an EMBL/GenBank/DDBJ whole genome shotgun (WGS) entry which is preliminary data.</text>
</comment>
<organism evidence="1 2">
    <name type="scientific">Neophaeococcomyces mojaviensis</name>
    <dbReference type="NCBI Taxonomy" id="3383035"/>
    <lineage>
        <taxon>Eukaryota</taxon>
        <taxon>Fungi</taxon>
        <taxon>Dikarya</taxon>
        <taxon>Ascomycota</taxon>
        <taxon>Pezizomycotina</taxon>
        <taxon>Eurotiomycetes</taxon>
        <taxon>Chaetothyriomycetidae</taxon>
        <taxon>Chaetothyriales</taxon>
        <taxon>Chaetothyriales incertae sedis</taxon>
        <taxon>Neophaeococcomyces</taxon>
    </lineage>
</organism>
<dbReference type="Proteomes" id="UP001172386">
    <property type="component" value="Unassembled WGS sequence"/>
</dbReference>